<keyword evidence="2" id="KW-0547">Nucleotide-binding</keyword>
<dbReference type="PANTHER" id="PTHR24220">
    <property type="entry name" value="IMPORT ATP-BINDING PROTEIN"/>
    <property type="match status" value="1"/>
</dbReference>
<dbReference type="GO" id="GO:0016887">
    <property type="term" value="F:ATP hydrolysis activity"/>
    <property type="evidence" value="ECO:0007669"/>
    <property type="project" value="InterPro"/>
</dbReference>
<dbReference type="InterPro" id="IPR003439">
    <property type="entry name" value="ABC_transporter-like_ATP-bd"/>
</dbReference>
<evidence type="ECO:0000313" key="5">
    <source>
        <dbReference type="EMBL" id="AWM76559.1"/>
    </source>
</evidence>
<reference evidence="6" key="1">
    <citation type="submission" date="2018-05" db="EMBL/GenBank/DDBJ databases">
        <title>Genome sequencing of Phenylobacterium sp. HYN0004.</title>
        <authorList>
            <person name="Yi H."/>
            <person name="Baek C."/>
        </authorList>
    </citation>
    <scope>NUCLEOTIDE SEQUENCE [LARGE SCALE GENOMIC DNA]</scope>
    <source>
        <strain evidence="6">HYN0004</strain>
    </source>
</reference>
<dbReference type="InterPro" id="IPR017911">
    <property type="entry name" value="MacB-like_ATP-bd"/>
</dbReference>
<dbReference type="CDD" id="cd03255">
    <property type="entry name" value="ABC_MJ0796_LolCDE_FtsE"/>
    <property type="match status" value="1"/>
</dbReference>
<feature type="domain" description="ABC transporter" evidence="4">
    <location>
        <begin position="7"/>
        <end position="227"/>
    </location>
</feature>
<dbReference type="GO" id="GO:0005886">
    <property type="term" value="C:plasma membrane"/>
    <property type="evidence" value="ECO:0007669"/>
    <property type="project" value="TreeGrafter"/>
</dbReference>
<evidence type="ECO:0000259" key="4">
    <source>
        <dbReference type="PROSITE" id="PS50893"/>
    </source>
</evidence>
<dbReference type="Gene3D" id="3.40.50.300">
    <property type="entry name" value="P-loop containing nucleotide triphosphate hydrolases"/>
    <property type="match status" value="1"/>
</dbReference>
<organism evidence="5 6">
    <name type="scientific">Phenylobacterium parvum</name>
    <dbReference type="NCBI Taxonomy" id="2201350"/>
    <lineage>
        <taxon>Bacteria</taxon>
        <taxon>Pseudomonadati</taxon>
        <taxon>Pseudomonadota</taxon>
        <taxon>Alphaproteobacteria</taxon>
        <taxon>Caulobacterales</taxon>
        <taxon>Caulobacteraceae</taxon>
        <taxon>Phenylobacterium</taxon>
    </lineage>
</organism>
<evidence type="ECO:0000256" key="2">
    <source>
        <dbReference type="ARBA" id="ARBA00022741"/>
    </source>
</evidence>
<protein>
    <submittedName>
        <fullName evidence="5">ABC transporter ATP-binding protein</fullName>
    </submittedName>
</protein>
<dbReference type="Pfam" id="PF00005">
    <property type="entry name" value="ABC_tran"/>
    <property type="match status" value="1"/>
</dbReference>
<dbReference type="SMART" id="SM00382">
    <property type="entry name" value="AAA"/>
    <property type="match status" value="1"/>
</dbReference>
<dbReference type="GO" id="GO:0005524">
    <property type="term" value="F:ATP binding"/>
    <property type="evidence" value="ECO:0007669"/>
    <property type="project" value="UniProtKB-KW"/>
</dbReference>
<accession>A0A2Z3HV27</accession>
<keyword evidence="1" id="KW-0813">Transport</keyword>
<proteinExistence type="predicted"/>
<dbReference type="SUPFAM" id="SSF52540">
    <property type="entry name" value="P-loop containing nucleoside triphosphate hydrolases"/>
    <property type="match status" value="1"/>
</dbReference>
<keyword evidence="6" id="KW-1185">Reference proteome</keyword>
<dbReference type="AlphaFoldDB" id="A0A2Z3HV27"/>
<gene>
    <name evidence="5" type="ORF">HYN04_01535</name>
</gene>
<evidence type="ECO:0000313" key="6">
    <source>
        <dbReference type="Proteomes" id="UP000247763"/>
    </source>
</evidence>
<dbReference type="InterPro" id="IPR003593">
    <property type="entry name" value="AAA+_ATPase"/>
</dbReference>
<dbReference type="InterPro" id="IPR015854">
    <property type="entry name" value="ABC_transpr_LolD-like"/>
</dbReference>
<dbReference type="InterPro" id="IPR027417">
    <property type="entry name" value="P-loop_NTPase"/>
</dbReference>
<keyword evidence="3 5" id="KW-0067">ATP-binding</keyword>
<dbReference type="GO" id="GO:0022857">
    <property type="term" value="F:transmembrane transporter activity"/>
    <property type="evidence" value="ECO:0007669"/>
    <property type="project" value="TreeGrafter"/>
</dbReference>
<evidence type="ECO:0000256" key="1">
    <source>
        <dbReference type="ARBA" id="ARBA00022448"/>
    </source>
</evidence>
<sequence>MTTSPPLRIRGLAKSVPGGRVLFEGLDLDLAAGEVAAVMGESGAGKSTLLNLIAGLDSADAGEIEIAGRALSGLDETGRTRLRRENLGFVFQAFHILPHLTLAQNTALPLVLAGTPSGEALSRAAEILAAVGLGGRESDLPSRLSGGELQRTAIARALVHRPGLILADEPTGNLDPETAERSLGLLLQAARTRGAAVLLVTHSARAAEAADRTLFLGRQGLEARRAA</sequence>
<dbReference type="Proteomes" id="UP000247763">
    <property type="component" value="Chromosome"/>
</dbReference>
<dbReference type="PROSITE" id="PS50893">
    <property type="entry name" value="ABC_TRANSPORTER_2"/>
    <property type="match status" value="1"/>
</dbReference>
<dbReference type="PANTHER" id="PTHR24220:SF659">
    <property type="entry name" value="TRANSPORTER, PUTATIVE-RELATED"/>
    <property type="match status" value="1"/>
</dbReference>
<dbReference type="KEGG" id="phb:HYN04_01535"/>
<dbReference type="RefSeq" id="WP_110449128.1">
    <property type="nucleotide sequence ID" value="NZ_CP029479.1"/>
</dbReference>
<dbReference type="EMBL" id="CP029479">
    <property type="protein sequence ID" value="AWM76559.1"/>
    <property type="molecule type" value="Genomic_DNA"/>
</dbReference>
<evidence type="ECO:0000256" key="3">
    <source>
        <dbReference type="ARBA" id="ARBA00022840"/>
    </source>
</evidence>
<dbReference type="OrthoDB" id="7202172at2"/>
<name>A0A2Z3HV27_9CAUL</name>